<evidence type="ECO:0000256" key="2">
    <source>
        <dbReference type="SAM" id="SignalP"/>
    </source>
</evidence>
<evidence type="ECO:0000256" key="1">
    <source>
        <dbReference type="SAM" id="Phobius"/>
    </source>
</evidence>
<protein>
    <recommendedName>
        <fullName evidence="5">Lipoprotein</fullName>
    </recommendedName>
</protein>
<evidence type="ECO:0000313" key="3">
    <source>
        <dbReference type="EMBL" id="MCT7374105.1"/>
    </source>
</evidence>
<organism evidence="3 4">
    <name type="scientific">Chelativorans salis</name>
    <dbReference type="NCBI Taxonomy" id="2978478"/>
    <lineage>
        <taxon>Bacteria</taxon>
        <taxon>Pseudomonadati</taxon>
        <taxon>Pseudomonadota</taxon>
        <taxon>Alphaproteobacteria</taxon>
        <taxon>Hyphomicrobiales</taxon>
        <taxon>Phyllobacteriaceae</taxon>
        <taxon>Chelativorans</taxon>
    </lineage>
</organism>
<keyword evidence="1" id="KW-0472">Membrane</keyword>
<accession>A0ABT2LHR4</accession>
<dbReference type="Proteomes" id="UP001320831">
    <property type="component" value="Unassembled WGS sequence"/>
</dbReference>
<keyword evidence="4" id="KW-1185">Reference proteome</keyword>
<reference evidence="3 4" key="1">
    <citation type="submission" date="2022-09" db="EMBL/GenBank/DDBJ databases">
        <title>Chelativorans salina sp. nov., a novel slightly halophilic bacterium isolated from a saline lake sediment enrichment.</title>
        <authorList>
            <person name="Gao L."/>
            <person name="Fang B.-Z."/>
            <person name="Li W.-J."/>
        </authorList>
    </citation>
    <scope>NUCLEOTIDE SEQUENCE [LARGE SCALE GENOMIC DNA]</scope>
    <source>
        <strain evidence="3 4">EGI FJ00035</strain>
    </source>
</reference>
<feature type="chain" id="PRO_5047490405" description="Lipoprotein" evidence="2">
    <location>
        <begin position="23"/>
        <end position="114"/>
    </location>
</feature>
<keyword evidence="1" id="KW-0812">Transmembrane</keyword>
<dbReference type="EMBL" id="JAOCZP010000001">
    <property type="protein sequence ID" value="MCT7374105.1"/>
    <property type="molecule type" value="Genomic_DNA"/>
</dbReference>
<keyword evidence="1" id="KW-1133">Transmembrane helix</keyword>
<gene>
    <name evidence="3" type="ORF">N5A92_03555</name>
</gene>
<evidence type="ECO:0000313" key="4">
    <source>
        <dbReference type="Proteomes" id="UP001320831"/>
    </source>
</evidence>
<feature type="signal peptide" evidence="2">
    <location>
        <begin position="1"/>
        <end position="22"/>
    </location>
</feature>
<keyword evidence="2" id="KW-0732">Signal</keyword>
<name>A0ABT2LHR4_9HYPH</name>
<comment type="caution">
    <text evidence="3">The sequence shown here is derived from an EMBL/GenBank/DDBJ whole genome shotgun (WGS) entry which is preliminary data.</text>
</comment>
<proteinExistence type="predicted"/>
<feature type="transmembrane region" description="Helical" evidence="1">
    <location>
        <begin position="58"/>
        <end position="77"/>
    </location>
</feature>
<sequence length="114" mass="12310">MKARILATIAVLAIAGCTTAPAEYAAALSPQDPKWPSPECEQIRAAALNYEAGQRKPLNMGAALLLGPYGLGIAMAGREHQEKQRKLFTRDMHTRCSSLPLPKNLQIRDTDAPA</sequence>
<evidence type="ECO:0008006" key="5">
    <source>
        <dbReference type="Google" id="ProtNLM"/>
    </source>
</evidence>
<dbReference type="PROSITE" id="PS51257">
    <property type="entry name" value="PROKAR_LIPOPROTEIN"/>
    <property type="match status" value="1"/>
</dbReference>